<reference evidence="2 3" key="1">
    <citation type="submission" date="2018-11" db="EMBL/GenBank/DDBJ databases">
        <authorList>
            <consortium name="Pathogen Informatics"/>
        </authorList>
    </citation>
    <scope>NUCLEOTIDE SEQUENCE [LARGE SCALE GENOMIC DNA]</scope>
</reference>
<keyword evidence="3" id="KW-1185">Reference proteome</keyword>
<dbReference type="OrthoDB" id="10002886at2759"/>
<evidence type="ECO:0000313" key="3">
    <source>
        <dbReference type="Proteomes" id="UP000270094"/>
    </source>
</evidence>
<dbReference type="EMBL" id="UYYB01118375">
    <property type="protein sequence ID" value="VDM82588.1"/>
    <property type="molecule type" value="Genomic_DNA"/>
</dbReference>
<evidence type="ECO:0000313" key="2">
    <source>
        <dbReference type="EMBL" id="VDM82588.1"/>
    </source>
</evidence>
<name>A0A3P7LU18_STRVU</name>
<dbReference type="AlphaFoldDB" id="A0A3P7LU18"/>
<sequence>MLIAPFQAIICSDTCSPETREQIVAALADFVKTKSERIGSGWKTLFGTLRALRTSEVDSDSVHWTVLDVIGVYLRIDKYSVLSWSLPDCLLCIVHFLQSNHVKAPAPPDGEVTGDSKPVEDQLSEAALRLVTPTYTVILNLFKTPHIPNPNLLHKAELRAICLDEVECVNTTSAPLSECLDPAHFPLAECDPSPLQLDTSLEGLPTACFCLSTLLLPHVQKWMRRAPNSDGEKTDSRRSDANLRQAVGICTQMVADIFAMDQSKAIT</sequence>
<protein>
    <recommendedName>
        <fullName evidence="1">Mon2/Sec7/BIG1-like HDS domain-containing protein</fullName>
    </recommendedName>
</protein>
<proteinExistence type="predicted"/>
<dbReference type="InterPro" id="IPR015403">
    <property type="entry name" value="Mon2/Sec7/BIG1-like_HDS"/>
</dbReference>
<dbReference type="Proteomes" id="UP000270094">
    <property type="component" value="Unassembled WGS sequence"/>
</dbReference>
<accession>A0A3P7LU18</accession>
<dbReference type="Pfam" id="PF09324">
    <property type="entry name" value="Sec7-like_HDS"/>
    <property type="match status" value="1"/>
</dbReference>
<organism evidence="2 3">
    <name type="scientific">Strongylus vulgaris</name>
    <name type="common">Blood worm</name>
    <dbReference type="NCBI Taxonomy" id="40348"/>
    <lineage>
        <taxon>Eukaryota</taxon>
        <taxon>Metazoa</taxon>
        <taxon>Ecdysozoa</taxon>
        <taxon>Nematoda</taxon>
        <taxon>Chromadorea</taxon>
        <taxon>Rhabditida</taxon>
        <taxon>Rhabditina</taxon>
        <taxon>Rhabditomorpha</taxon>
        <taxon>Strongyloidea</taxon>
        <taxon>Strongylidae</taxon>
        <taxon>Strongylus</taxon>
    </lineage>
</organism>
<feature type="domain" description="Mon2/Sec7/BIG1-like HDS" evidence="1">
    <location>
        <begin position="2"/>
        <end position="56"/>
    </location>
</feature>
<gene>
    <name evidence="2" type="ORF">SVUK_LOCUS17586</name>
</gene>
<evidence type="ECO:0000259" key="1">
    <source>
        <dbReference type="Pfam" id="PF09324"/>
    </source>
</evidence>